<sequence length="69" mass="7359">MFHLTHNSMGTLVNEEEASGINDKHSNDSSPARKIPEGETGVTGSASEGEGSVPLIQPHWEGAVSWDIE</sequence>
<reference evidence="2 3" key="1">
    <citation type="submission" date="2021-06" db="EMBL/GenBank/DDBJ databases">
        <title>Caerostris extrusa draft genome.</title>
        <authorList>
            <person name="Kono N."/>
            <person name="Arakawa K."/>
        </authorList>
    </citation>
    <scope>NUCLEOTIDE SEQUENCE [LARGE SCALE GENOMIC DNA]</scope>
</reference>
<evidence type="ECO:0000256" key="1">
    <source>
        <dbReference type="SAM" id="MobiDB-lite"/>
    </source>
</evidence>
<feature type="compositionally biased region" description="Polar residues" evidence="1">
    <location>
        <begin position="1"/>
        <end position="11"/>
    </location>
</feature>
<dbReference type="EMBL" id="BPLR01016247">
    <property type="protein sequence ID" value="GIY82426.1"/>
    <property type="molecule type" value="Genomic_DNA"/>
</dbReference>
<keyword evidence="3" id="KW-1185">Reference proteome</keyword>
<comment type="caution">
    <text evidence="2">The sequence shown here is derived from an EMBL/GenBank/DDBJ whole genome shotgun (WGS) entry which is preliminary data.</text>
</comment>
<dbReference type="Proteomes" id="UP001054945">
    <property type="component" value="Unassembled WGS sequence"/>
</dbReference>
<proteinExistence type="predicted"/>
<name>A0AAV4WKC5_CAEEX</name>
<protein>
    <submittedName>
        <fullName evidence="2">Uncharacterized protein</fullName>
    </submittedName>
</protein>
<evidence type="ECO:0000313" key="2">
    <source>
        <dbReference type="EMBL" id="GIY82426.1"/>
    </source>
</evidence>
<gene>
    <name evidence="2" type="ORF">CEXT_242061</name>
</gene>
<evidence type="ECO:0000313" key="3">
    <source>
        <dbReference type="Proteomes" id="UP001054945"/>
    </source>
</evidence>
<organism evidence="2 3">
    <name type="scientific">Caerostris extrusa</name>
    <name type="common">Bark spider</name>
    <name type="synonym">Caerostris bankana</name>
    <dbReference type="NCBI Taxonomy" id="172846"/>
    <lineage>
        <taxon>Eukaryota</taxon>
        <taxon>Metazoa</taxon>
        <taxon>Ecdysozoa</taxon>
        <taxon>Arthropoda</taxon>
        <taxon>Chelicerata</taxon>
        <taxon>Arachnida</taxon>
        <taxon>Araneae</taxon>
        <taxon>Araneomorphae</taxon>
        <taxon>Entelegynae</taxon>
        <taxon>Araneoidea</taxon>
        <taxon>Araneidae</taxon>
        <taxon>Caerostris</taxon>
    </lineage>
</organism>
<feature type="region of interest" description="Disordered" evidence="1">
    <location>
        <begin position="1"/>
        <end position="69"/>
    </location>
</feature>
<accession>A0AAV4WKC5</accession>
<dbReference type="AlphaFoldDB" id="A0AAV4WKC5"/>